<dbReference type="Pfam" id="PF05130">
    <property type="entry name" value="FlgN"/>
    <property type="match status" value="1"/>
</dbReference>
<keyword evidence="2" id="KW-0175">Coiled coil</keyword>
<dbReference type="Gene3D" id="1.20.58.300">
    <property type="entry name" value="FlgN-like"/>
    <property type="match status" value="1"/>
</dbReference>
<dbReference type="InterPro" id="IPR007809">
    <property type="entry name" value="FlgN-like"/>
</dbReference>
<keyword evidence="1" id="KW-1005">Bacterial flagellum biogenesis</keyword>
<dbReference type="GO" id="GO:0044780">
    <property type="term" value="P:bacterial-type flagellum assembly"/>
    <property type="evidence" value="ECO:0007669"/>
    <property type="project" value="InterPro"/>
</dbReference>
<dbReference type="InterPro" id="IPR036679">
    <property type="entry name" value="FlgN-like_sf"/>
</dbReference>
<gene>
    <name evidence="3" type="ORF">SAMN05444373_101113</name>
</gene>
<evidence type="ECO:0000256" key="1">
    <source>
        <dbReference type="ARBA" id="ARBA00022795"/>
    </source>
</evidence>
<dbReference type="EMBL" id="FQZP01000011">
    <property type="protein sequence ID" value="SHI81675.1"/>
    <property type="molecule type" value="Genomic_DNA"/>
</dbReference>
<name>A0A1M6E8A3_9FIRM</name>
<organism evidence="3 4">
    <name type="scientific">Thermoclostridium caenicola</name>
    <dbReference type="NCBI Taxonomy" id="659425"/>
    <lineage>
        <taxon>Bacteria</taxon>
        <taxon>Bacillati</taxon>
        <taxon>Bacillota</taxon>
        <taxon>Clostridia</taxon>
        <taxon>Eubacteriales</taxon>
        <taxon>Oscillospiraceae</taxon>
        <taxon>Thermoclostridium</taxon>
    </lineage>
</organism>
<protein>
    <submittedName>
        <fullName evidence="3">FlgN protein</fullName>
    </submittedName>
</protein>
<dbReference type="RefSeq" id="WP_149678223.1">
    <property type="nucleotide sequence ID" value="NZ_FQZP01000011.1"/>
</dbReference>
<dbReference type="OrthoDB" id="1739161at2"/>
<feature type="coiled-coil region" evidence="2">
    <location>
        <begin position="7"/>
        <end position="60"/>
    </location>
</feature>
<proteinExistence type="predicted"/>
<reference evidence="3 4" key="1">
    <citation type="submission" date="2016-11" db="EMBL/GenBank/DDBJ databases">
        <authorList>
            <person name="Varghese N."/>
            <person name="Submissions S."/>
        </authorList>
    </citation>
    <scope>NUCLEOTIDE SEQUENCE [LARGE SCALE GENOMIC DNA]</scope>
    <source>
        <strain evidence="3 4">DSM 19027</strain>
    </source>
</reference>
<evidence type="ECO:0000256" key="2">
    <source>
        <dbReference type="SAM" id="Coils"/>
    </source>
</evidence>
<dbReference type="Proteomes" id="UP000324781">
    <property type="component" value="Unassembled WGS sequence"/>
</dbReference>
<keyword evidence="4" id="KW-1185">Reference proteome</keyword>
<evidence type="ECO:0000313" key="4">
    <source>
        <dbReference type="Proteomes" id="UP000324781"/>
    </source>
</evidence>
<dbReference type="SUPFAM" id="SSF140566">
    <property type="entry name" value="FlgN-like"/>
    <property type="match status" value="1"/>
</dbReference>
<evidence type="ECO:0000313" key="3">
    <source>
        <dbReference type="EMBL" id="SHI81675.1"/>
    </source>
</evidence>
<accession>A0A1M6E8A3</accession>
<sequence length="159" mass="17997">MEPQVYLSRLNEILVQKQARLKEMLDLTRLQKEAIAGDDMDELELLIAKKQARMDAVDKLDEQFLVYLQGLKRTLGIKSLDELPAWQIPGAAELKENTAAVLDILREIKVVDDENTAAVKSRIAELKGKISQSNSFRKVSAAYLRPGQNLANPYFDQKK</sequence>
<dbReference type="AlphaFoldDB" id="A0A1M6E8A3"/>